<gene>
    <name evidence="1" type="ORF">SAMN04489842_0040</name>
</gene>
<dbReference type="RefSeq" id="WP_090375629.1">
    <property type="nucleotide sequence ID" value="NZ_FNLC01000001.1"/>
</dbReference>
<accession>A0A1H0YWW8</accession>
<dbReference type="InterPro" id="IPR006917">
    <property type="entry name" value="SOUL_heme-bd"/>
</dbReference>
<dbReference type="Gene3D" id="3.20.80.10">
    <property type="entry name" value="Regulatory factor, effector binding domain"/>
    <property type="match status" value="1"/>
</dbReference>
<dbReference type="EMBL" id="FNLC01000001">
    <property type="protein sequence ID" value="SDQ19665.1"/>
    <property type="molecule type" value="Genomic_DNA"/>
</dbReference>
<evidence type="ECO:0000313" key="1">
    <source>
        <dbReference type="EMBL" id="SDQ19665.1"/>
    </source>
</evidence>
<dbReference type="PANTHER" id="PTHR11220">
    <property type="entry name" value="HEME-BINDING PROTEIN-RELATED"/>
    <property type="match status" value="1"/>
</dbReference>
<proteinExistence type="predicted"/>
<dbReference type="SUPFAM" id="SSF55136">
    <property type="entry name" value="Probable bacterial effector-binding domain"/>
    <property type="match status" value="1"/>
</dbReference>
<dbReference type="OrthoDB" id="141612at2157"/>
<organism evidence="1 2">
    <name type="scientific">Natronobacterium texcoconense</name>
    <dbReference type="NCBI Taxonomy" id="1095778"/>
    <lineage>
        <taxon>Archaea</taxon>
        <taxon>Methanobacteriati</taxon>
        <taxon>Methanobacteriota</taxon>
        <taxon>Stenosarchaea group</taxon>
        <taxon>Halobacteria</taxon>
        <taxon>Halobacteriales</taxon>
        <taxon>Natrialbaceae</taxon>
        <taxon>Natronobacterium</taxon>
    </lineage>
</organism>
<dbReference type="AlphaFoldDB" id="A0A1H0YWW8"/>
<protein>
    <submittedName>
        <fullName evidence="1">SOUL heme-binding protein</fullName>
    </submittedName>
</protein>
<keyword evidence="2" id="KW-1185">Reference proteome</keyword>
<dbReference type="PANTHER" id="PTHR11220:SF1">
    <property type="entry name" value="HEME-BINDING PROTEIN 2"/>
    <property type="match status" value="1"/>
</dbReference>
<sequence length="218" mass="24273">MVRKSSLALALAGGLAGVAGIVTASGLWSFYQRRTTETVPYTVVDRVGEFELRRYPPTILVETTAASDREAFRRLFRYISGENESADSVSMTAPVELGAESQQIPMTAPVETASSDGEEVRMAFYLPQEYDLESAPRPTSDDVELVTAPERILAVRRFAGRRTDDRVARESERLLETLERAGLTPAREPFYMGYDAPWTLPFLRRNEVATRVEYGVGP</sequence>
<reference evidence="2" key="1">
    <citation type="submission" date="2016-10" db="EMBL/GenBank/DDBJ databases">
        <authorList>
            <person name="Varghese N."/>
            <person name="Submissions S."/>
        </authorList>
    </citation>
    <scope>NUCLEOTIDE SEQUENCE [LARGE SCALE GENOMIC DNA]</scope>
    <source>
        <strain evidence="2">DSM 24767</strain>
    </source>
</reference>
<dbReference type="InterPro" id="IPR011256">
    <property type="entry name" value="Reg_factor_effector_dom_sf"/>
</dbReference>
<evidence type="ECO:0000313" key="2">
    <source>
        <dbReference type="Proteomes" id="UP000198848"/>
    </source>
</evidence>
<name>A0A1H0YWW8_NATTX</name>
<dbReference type="Pfam" id="PF04832">
    <property type="entry name" value="SOUL"/>
    <property type="match status" value="1"/>
</dbReference>
<dbReference type="Proteomes" id="UP000198848">
    <property type="component" value="Unassembled WGS sequence"/>
</dbReference>